<comment type="pathway">
    <text evidence="5">Cofactor biosynthesis; adenosylcobalamin biosynthesis; adenosylcobalamin from cob(II)yrinate a,c-diamide: step 6/7.</text>
</comment>
<proteinExistence type="inferred from homology"/>
<evidence type="ECO:0000256" key="11">
    <source>
        <dbReference type="ARBA" id="ARBA00022679"/>
    </source>
</evidence>
<dbReference type="InterPro" id="IPR027417">
    <property type="entry name" value="P-loop_NTPase"/>
</dbReference>
<dbReference type="EC" id="2.7.7.62" evidence="9"/>
<evidence type="ECO:0000256" key="18">
    <source>
        <dbReference type="PIRSR" id="PIRSR006135-1"/>
    </source>
</evidence>
<evidence type="ECO:0000256" key="15">
    <source>
        <dbReference type="ARBA" id="ARBA00023134"/>
    </source>
</evidence>
<dbReference type="GO" id="GO:0009236">
    <property type="term" value="P:cobalamin biosynthetic process"/>
    <property type="evidence" value="ECO:0007669"/>
    <property type="project" value="UniProtKB-UniPathway"/>
</dbReference>
<dbReference type="GO" id="GO:0005524">
    <property type="term" value="F:ATP binding"/>
    <property type="evidence" value="ECO:0007669"/>
    <property type="project" value="UniProtKB-KW"/>
</dbReference>
<dbReference type="AlphaFoldDB" id="A0A445MQK8"/>
<dbReference type="EC" id="2.7.1.156" evidence="8"/>
<gene>
    <name evidence="20" type="primary">cobP</name>
    <name evidence="20" type="ORF">PITCH_A1010006</name>
</gene>
<evidence type="ECO:0000256" key="7">
    <source>
        <dbReference type="ARBA" id="ARBA00007490"/>
    </source>
</evidence>
<keyword evidence="20" id="KW-0548">Nucleotidyltransferase</keyword>
<feature type="binding site" evidence="19">
    <location>
        <begin position="15"/>
        <end position="22"/>
    </location>
    <ligand>
        <name>GTP</name>
        <dbReference type="ChEBI" id="CHEBI:37565"/>
    </ligand>
</feature>
<comment type="catalytic activity">
    <reaction evidence="1">
        <text>adenosylcob(III)inamide + ATP = adenosylcob(III)inamide phosphate + ADP + H(+)</text>
        <dbReference type="Rhea" id="RHEA:15769"/>
        <dbReference type="ChEBI" id="CHEBI:2480"/>
        <dbReference type="ChEBI" id="CHEBI:15378"/>
        <dbReference type="ChEBI" id="CHEBI:30616"/>
        <dbReference type="ChEBI" id="CHEBI:58502"/>
        <dbReference type="ChEBI" id="CHEBI:456216"/>
        <dbReference type="EC" id="2.7.1.156"/>
    </reaction>
</comment>
<dbReference type="Pfam" id="PF02283">
    <property type="entry name" value="CobU"/>
    <property type="match status" value="1"/>
</dbReference>
<evidence type="ECO:0000256" key="16">
    <source>
        <dbReference type="ARBA" id="ARBA00029570"/>
    </source>
</evidence>
<dbReference type="EMBL" id="OJIN01000004">
    <property type="protein sequence ID" value="SPD71736.1"/>
    <property type="molecule type" value="Genomic_DNA"/>
</dbReference>
<keyword evidence="15 19" id="KW-0342">GTP-binding</keyword>
<evidence type="ECO:0000256" key="13">
    <source>
        <dbReference type="ARBA" id="ARBA00022777"/>
    </source>
</evidence>
<dbReference type="PIRSF" id="PIRSF006135">
    <property type="entry name" value="CobU"/>
    <property type="match status" value="1"/>
</dbReference>
<evidence type="ECO:0000256" key="8">
    <source>
        <dbReference type="ARBA" id="ARBA00012016"/>
    </source>
</evidence>
<comment type="similarity">
    <text evidence="7">Belongs to the CobU/CobP family.</text>
</comment>
<evidence type="ECO:0000256" key="3">
    <source>
        <dbReference type="ARBA" id="ARBA00001522"/>
    </source>
</evidence>
<feature type="binding site" evidence="19">
    <location>
        <position position="68"/>
    </location>
    <ligand>
        <name>GTP</name>
        <dbReference type="ChEBI" id="CHEBI:37565"/>
    </ligand>
</feature>
<evidence type="ECO:0000256" key="12">
    <source>
        <dbReference type="ARBA" id="ARBA00022741"/>
    </source>
</evidence>
<evidence type="ECO:0000256" key="4">
    <source>
        <dbReference type="ARBA" id="ARBA00003889"/>
    </source>
</evidence>
<feature type="binding site" evidence="19">
    <location>
        <begin position="57"/>
        <end position="60"/>
    </location>
    <ligand>
        <name>GTP</name>
        <dbReference type="ChEBI" id="CHEBI:37565"/>
    </ligand>
</feature>
<evidence type="ECO:0000256" key="14">
    <source>
        <dbReference type="ARBA" id="ARBA00022840"/>
    </source>
</evidence>
<dbReference type="Gene3D" id="3.40.50.300">
    <property type="entry name" value="P-loop containing nucleotide triphosphate hydrolases"/>
    <property type="match status" value="1"/>
</dbReference>
<evidence type="ECO:0000256" key="19">
    <source>
        <dbReference type="PIRSR" id="PIRSR006135-2"/>
    </source>
</evidence>
<name>A0A445MQK8_9BACT</name>
<comment type="catalytic activity">
    <reaction evidence="2">
        <text>adenosylcob(III)inamide phosphate + GTP + H(+) = adenosylcob(III)inamide-GDP + diphosphate</text>
        <dbReference type="Rhea" id="RHEA:22712"/>
        <dbReference type="ChEBI" id="CHEBI:15378"/>
        <dbReference type="ChEBI" id="CHEBI:33019"/>
        <dbReference type="ChEBI" id="CHEBI:37565"/>
        <dbReference type="ChEBI" id="CHEBI:58502"/>
        <dbReference type="ChEBI" id="CHEBI:60487"/>
        <dbReference type="EC" id="2.7.7.62"/>
    </reaction>
</comment>
<dbReference type="GO" id="GO:0005525">
    <property type="term" value="F:GTP binding"/>
    <property type="evidence" value="ECO:0007669"/>
    <property type="project" value="UniProtKB-KW"/>
</dbReference>
<dbReference type="GO" id="GO:0043752">
    <property type="term" value="F:adenosylcobinamide kinase activity"/>
    <property type="evidence" value="ECO:0007669"/>
    <property type="project" value="UniProtKB-EC"/>
</dbReference>
<keyword evidence="13" id="KW-0418">Kinase</keyword>
<comment type="function">
    <text evidence="4">Catalyzes ATP-dependent phosphorylation of adenosylcobinamide and addition of GMP to adenosylcobinamide phosphate.</text>
</comment>
<keyword evidence="10" id="KW-0169">Cobalamin biosynthesis</keyword>
<keyword evidence="14" id="KW-0067">ATP-binding</keyword>
<accession>A0A445MQK8</accession>
<comment type="pathway">
    <text evidence="6">Cofactor biosynthesis; adenosylcobalamin biosynthesis; adenosylcobalamin from cob(II)yrinate a,c-diamide: step 5/7.</text>
</comment>
<evidence type="ECO:0000313" key="20">
    <source>
        <dbReference type="EMBL" id="SPD71736.1"/>
    </source>
</evidence>
<dbReference type="PANTHER" id="PTHR34848">
    <property type="match status" value="1"/>
</dbReference>
<dbReference type="GO" id="GO:0008820">
    <property type="term" value="F:cobinamide phosphate guanylyltransferase activity"/>
    <property type="evidence" value="ECO:0007669"/>
    <property type="project" value="UniProtKB-EC"/>
</dbReference>
<dbReference type="NCBIfam" id="NF004469">
    <property type="entry name" value="PRK05800.1"/>
    <property type="match status" value="1"/>
</dbReference>
<keyword evidence="11 20" id="KW-0808">Transferase</keyword>
<sequence length="182" mass="20114">MFKTKFNKGCMLVMGGAKSGKSSLALKICDDLPFRRIFLATAQAFDKEMGDRIARHREERDKKWCTVEEPLDIAAKIRELDNNNTVILIDCLTLWLNNLFLKYETGNDESIYQSINELAGQLSNMQGAVVAVSNDVGMGIVPDNALGRRFRDAAGTMNQKIASVASKAVVIFAGLPLVLKDE</sequence>
<dbReference type="SUPFAM" id="SSF52540">
    <property type="entry name" value="P-loop containing nucleoside triphosphate hydrolases"/>
    <property type="match status" value="1"/>
</dbReference>
<evidence type="ECO:0000256" key="2">
    <source>
        <dbReference type="ARBA" id="ARBA00000711"/>
    </source>
</evidence>
<evidence type="ECO:0000256" key="9">
    <source>
        <dbReference type="ARBA" id="ARBA00012523"/>
    </source>
</evidence>
<evidence type="ECO:0000256" key="5">
    <source>
        <dbReference type="ARBA" id="ARBA00004692"/>
    </source>
</evidence>
<keyword evidence="12 19" id="KW-0547">Nucleotide-binding</keyword>
<comment type="catalytic activity">
    <reaction evidence="3">
        <text>adenosylcob(III)inamide + GTP = adenosylcob(III)inamide phosphate + GDP + H(+)</text>
        <dbReference type="Rhea" id="RHEA:15765"/>
        <dbReference type="ChEBI" id="CHEBI:2480"/>
        <dbReference type="ChEBI" id="CHEBI:15378"/>
        <dbReference type="ChEBI" id="CHEBI:37565"/>
        <dbReference type="ChEBI" id="CHEBI:58189"/>
        <dbReference type="ChEBI" id="CHEBI:58502"/>
        <dbReference type="EC" id="2.7.1.156"/>
    </reaction>
</comment>
<reference evidence="20" key="1">
    <citation type="submission" date="2018-01" db="EMBL/GenBank/DDBJ databases">
        <authorList>
            <person name="Regsiter A."/>
            <person name="William W."/>
        </authorList>
    </citation>
    <scope>NUCLEOTIDE SEQUENCE</scope>
    <source>
        <strain evidence="20">TRIP AH-1</strain>
    </source>
</reference>
<dbReference type="UniPathway" id="UPA00148">
    <property type="reaction ID" value="UER00236"/>
</dbReference>
<organism evidence="20">
    <name type="scientific">uncultured Desulfobacterium sp</name>
    <dbReference type="NCBI Taxonomy" id="201089"/>
    <lineage>
        <taxon>Bacteria</taxon>
        <taxon>Pseudomonadati</taxon>
        <taxon>Thermodesulfobacteriota</taxon>
        <taxon>Desulfobacteria</taxon>
        <taxon>Desulfobacterales</taxon>
        <taxon>Desulfobacteriaceae</taxon>
        <taxon>Desulfobacterium</taxon>
        <taxon>environmental samples</taxon>
    </lineage>
</organism>
<feature type="binding site" evidence="19">
    <location>
        <position position="90"/>
    </location>
    <ligand>
        <name>GTP</name>
        <dbReference type="ChEBI" id="CHEBI:37565"/>
    </ligand>
</feature>
<dbReference type="CDD" id="cd00544">
    <property type="entry name" value="CobU"/>
    <property type="match status" value="1"/>
</dbReference>
<evidence type="ECO:0000256" key="6">
    <source>
        <dbReference type="ARBA" id="ARBA00005159"/>
    </source>
</evidence>
<evidence type="ECO:0000256" key="1">
    <source>
        <dbReference type="ARBA" id="ARBA00000312"/>
    </source>
</evidence>
<feature type="binding site" evidence="19">
    <location>
        <begin position="40"/>
        <end position="42"/>
    </location>
    <ligand>
        <name>GTP</name>
        <dbReference type="ChEBI" id="CHEBI:37565"/>
    </ligand>
</feature>
<protein>
    <recommendedName>
        <fullName evidence="16">Adenosylcobinamide kinase</fullName>
        <ecNumber evidence="8">2.7.1.156</ecNumber>
        <ecNumber evidence="9">2.7.7.62</ecNumber>
    </recommendedName>
    <alternativeName>
        <fullName evidence="17">Adenosylcobinamide-phosphate guanylyltransferase</fullName>
    </alternativeName>
</protein>
<evidence type="ECO:0000256" key="17">
    <source>
        <dbReference type="ARBA" id="ARBA00030571"/>
    </source>
</evidence>
<evidence type="ECO:0000256" key="10">
    <source>
        <dbReference type="ARBA" id="ARBA00022573"/>
    </source>
</evidence>
<dbReference type="PANTHER" id="PTHR34848:SF1">
    <property type="entry name" value="BIFUNCTIONAL ADENOSYLCOBALAMIN BIOSYNTHESIS PROTEIN COBU"/>
    <property type="match status" value="1"/>
</dbReference>
<dbReference type="InterPro" id="IPR003203">
    <property type="entry name" value="CobU/CobP"/>
</dbReference>
<feature type="active site" description="GMP-histidine intermediate" evidence="18">
    <location>
        <position position="56"/>
    </location>
</feature>